<dbReference type="AlphaFoldDB" id="A0A6J5W8R2"/>
<accession>A0A6J5W8R2</accession>
<evidence type="ECO:0000313" key="3">
    <source>
        <dbReference type="Proteomes" id="UP000507222"/>
    </source>
</evidence>
<reference evidence="4" key="1">
    <citation type="journal article" date="2020" name="Genome Biol.">
        <title>Gamete binning: chromosome-level and haplotype-resolved genome assembly enabled by high-throughput single-cell sequencing of gamete genomes.</title>
        <authorList>
            <person name="Campoy J.A."/>
            <person name="Sun H."/>
            <person name="Goel M."/>
            <person name="Jiao W.-B."/>
            <person name="Folz-Donahue K."/>
            <person name="Wang N."/>
            <person name="Rubio M."/>
            <person name="Liu C."/>
            <person name="Kukat C."/>
            <person name="Ruiz D."/>
            <person name="Huettel B."/>
            <person name="Schneeberger K."/>
        </authorList>
    </citation>
    <scope>NUCLEOTIDE SEQUENCE [LARGE SCALE GENOMIC DNA]</scope>
    <source>
        <strain evidence="4">cv. Rojo Pasion</strain>
    </source>
</reference>
<evidence type="ECO:0000313" key="2">
    <source>
        <dbReference type="EMBL" id="CAB4296823.1"/>
    </source>
</evidence>
<dbReference type="EMBL" id="CAEKKB010000001">
    <property type="protein sequence ID" value="CAB4296823.1"/>
    <property type="molecule type" value="Genomic_DNA"/>
</dbReference>
<organism evidence="2 4">
    <name type="scientific">Prunus armeniaca</name>
    <name type="common">Apricot</name>
    <name type="synonym">Armeniaca vulgaris</name>
    <dbReference type="NCBI Taxonomy" id="36596"/>
    <lineage>
        <taxon>Eukaryota</taxon>
        <taxon>Viridiplantae</taxon>
        <taxon>Streptophyta</taxon>
        <taxon>Embryophyta</taxon>
        <taxon>Tracheophyta</taxon>
        <taxon>Spermatophyta</taxon>
        <taxon>Magnoliopsida</taxon>
        <taxon>eudicotyledons</taxon>
        <taxon>Gunneridae</taxon>
        <taxon>Pentapetalae</taxon>
        <taxon>rosids</taxon>
        <taxon>fabids</taxon>
        <taxon>Rosales</taxon>
        <taxon>Rosaceae</taxon>
        <taxon>Amygdaloideae</taxon>
        <taxon>Amygdaleae</taxon>
        <taxon>Prunus</taxon>
    </lineage>
</organism>
<reference evidence="2 3" key="2">
    <citation type="submission" date="2020-05" db="EMBL/GenBank/DDBJ databases">
        <authorList>
            <person name="Campoy J."/>
            <person name="Schneeberger K."/>
            <person name="Spophaly S."/>
        </authorList>
    </citation>
    <scope>NUCLEOTIDE SEQUENCE [LARGE SCALE GENOMIC DNA]</scope>
    <source>
        <strain evidence="2">PruArmRojPasFocal</strain>
    </source>
</reference>
<dbReference type="EMBL" id="CAEKDK010000001">
    <property type="protein sequence ID" value="CAB4266243.1"/>
    <property type="molecule type" value="Genomic_DNA"/>
</dbReference>
<gene>
    <name evidence="1" type="ORF">CURHAP_LOCUS8495</name>
    <name evidence="2" type="ORF">ORAREDHAP_LOCUS8481</name>
</gene>
<dbReference type="OrthoDB" id="10495577at2759"/>
<name>A0A6J5W8R2_PRUAR</name>
<dbReference type="Proteomes" id="UP000507245">
    <property type="component" value="Unassembled WGS sequence"/>
</dbReference>
<evidence type="ECO:0000313" key="1">
    <source>
        <dbReference type="EMBL" id="CAB4266243.1"/>
    </source>
</evidence>
<keyword evidence="4" id="KW-1185">Reference proteome</keyword>
<sequence>MDLKHGGDLLCYHLEKLVPIARAPEKLQSPQILLFSLTNQSSREASELRLKRQVVGKCELSMLLATTTTCRQIAEDSPSASIGQIAAVDLGLER</sequence>
<dbReference type="Proteomes" id="UP000507222">
    <property type="component" value="Unassembled WGS sequence"/>
</dbReference>
<protein>
    <submittedName>
        <fullName evidence="2">Uncharacterized protein</fullName>
    </submittedName>
</protein>
<evidence type="ECO:0000313" key="4">
    <source>
        <dbReference type="Proteomes" id="UP000507245"/>
    </source>
</evidence>
<proteinExistence type="predicted"/>